<gene>
    <name evidence="1" type="ORF">LCGC14_3113010</name>
</gene>
<dbReference type="AlphaFoldDB" id="A0A0F8W4I1"/>
<organism evidence="1">
    <name type="scientific">marine sediment metagenome</name>
    <dbReference type="NCBI Taxonomy" id="412755"/>
    <lineage>
        <taxon>unclassified sequences</taxon>
        <taxon>metagenomes</taxon>
        <taxon>ecological metagenomes</taxon>
    </lineage>
</organism>
<reference evidence="1" key="1">
    <citation type="journal article" date="2015" name="Nature">
        <title>Complex archaea that bridge the gap between prokaryotes and eukaryotes.</title>
        <authorList>
            <person name="Spang A."/>
            <person name="Saw J.H."/>
            <person name="Jorgensen S.L."/>
            <person name="Zaremba-Niedzwiedzka K."/>
            <person name="Martijn J."/>
            <person name="Lind A.E."/>
            <person name="van Eijk R."/>
            <person name="Schleper C."/>
            <person name="Guy L."/>
            <person name="Ettema T.J."/>
        </authorList>
    </citation>
    <scope>NUCLEOTIDE SEQUENCE</scope>
</reference>
<evidence type="ECO:0008006" key="2">
    <source>
        <dbReference type="Google" id="ProtNLM"/>
    </source>
</evidence>
<evidence type="ECO:0000313" key="1">
    <source>
        <dbReference type="EMBL" id="KKK51632.1"/>
    </source>
</evidence>
<protein>
    <recommendedName>
        <fullName evidence="2">DUF2155 domain-containing protein</fullName>
    </recommendedName>
</protein>
<dbReference type="InterPro" id="IPR019225">
    <property type="entry name" value="DUF2155"/>
</dbReference>
<sequence length="124" mass="13457">MIRAIAILSLLWAGSAVAQSSETTTMRVTQSGSAVLRGLDKVAGDIQDIEINVGQTKRLGRLLVTLGDCRYPSDNPAGDAFAYVVVREQDAELPEFAGWMIASSPALNALENPRYDLWAMRCKT</sequence>
<accession>A0A0F8W4I1</accession>
<dbReference type="Pfam" id="PF09923">
    <property type="entry name" value="DUF2155"/>
    <property type="match status" value="1"/>
</dbReference>
<proteinExistence type="predicted"/>
<dbReference type="EMBL" id="LAZR01067413">
    <property type="protein sequence ID" value="KKK51632.1"/>
    <property type="molecule type" value="Genomic_DNA"/>
</dbReference>
<name>A0A0F8W4I1_9ZZZZ</name>
<comment type="caution">
    <text evidence="1">The sequence shown here is derived from an EMBL/GenBank/DDBJ whole genome shotgun (WGS) entry which is preliminary data.</text>
</comment>